<evidence type="ECO:0000259" key="3">
    <source>
        <dbReference type="Pfam" id="PF02397"/>
    </source>
</evidence>
<dbReference type="EMBL" id="FNDO01000005">
    <property type="protein sequence ID" value="SDH38053.1"/>
    <property type="molecule type" value="Genomic_DNA"/>
</dbReference>
<feature type="transmembrane region" description="Helical" evidence="2">
    <location>
        <begin position="35"/>
        <end position="53"/>
    </location>
</feature>
<keyword evidence="2" id="KW-0812">Transmembrane</keyword>
<gene>
    <name evidence="4" type="ORF">SAMN05192582_100524</name>
</gene>
<comment type="similarity">
    <text evidence="1">Belongs to the bacterial sugar transferase family.</text>
</comment>
<evidence type="ECO:0000256" key="2">
    <source>
        <dbReference type="SAM" id="Phobius"/>
    </source>
</evidence>
<sequence>MNKFNREQIVIIIFDLLLALFCFWIVRYFVDLPRWYWLVLSAVIWVAIGVVSGKLKFREYKRIRYAYSGIILIGLLSCFFIYKTYKLFVPGYEYDNSIIYASGVIIIMECLLYLSIRNIVFKKIPYFYEPPVITDSEERKHIKNDFDVAACEIDNDIQNLISTVECDTSDDEMLELFASKNKSSNIILLDSTNPESILSHKTKLPKIVLASRTLNDIEHCNTFFSYINYSLADNGYLVCQCETTSIRKERMCKSTPIGIRQIFLFFDYIFNRVFPKLTITKGIYFKITQGKRRVLNRVEVLGKLYRAGFEVIYENITRGRLYVIAQKVKEPIRDSKPNTGPFIRLQRIGKDGKEFGVYKLRTMYSYSEYIQPYIYKQLGLAKGGKISDDYRVSPLGRFLRKTWLDELPMLINWIKGEMKFVGVRPLSNHYFSLYSKELQELRTKVKPGLFPPFYADLPETLEEIQESEIRYIKSYLKRPFYTDCRYFFKTFVNIAFKGKRSK</sequence>
<evidence type="ECO:0000313" key="4">
    <source>
        <dbReference type="EMBL" id="SDH38053.1"/>
    </source>
</evidence>
<dbReference type="InterPro" id="IPR003362">
    <property type="entry name" value="Bact_transf"/>
</dbReference>
<dbReference type="RefSeq" id="WP_074636023.1">
    <property type="nucleotide sequence ID" value="NZ_FNDO01000005.1"/>
</dbReference>
<dbReference type="AlphaFoldDB" id="A0A1G8BYF1"/>
<dbReference type="PANTHER" id="PTHR30576">
    <property type="entry name" value="COLANIC BIOSYNTHESIS UDP-GLUCOSE LIPID CARRIER TRANSFERASE"/>
    <property type="match status" value="1"/>
</dbReference>
<dbReference type="Proteomes" id="UP000181870">
    <property type="component" value="Unassembled WGS sequence"/>
</dbReference>
<evidence type="ECO:0000313" key="5">
    <source>
        <dbReference type="Proteomes" id="UP000181870"/>
    </source>
</evidence>
<keyword evidence="2" id="KW-1133">Transmembrane helix</keyword>
<keyword evidence="2" id="KW-0472">Membrane</keyword>
<keyword evidence="4" id="KW-0808">Transferase</keyword>
<proteinExistence type="inferred from homology"/>
<protein>
    <submittedName>
        <fullName evidence="4">Sugar transferase</fullName>
    </submittedName>
</protein>
<feature type="transmembrane region" description="Helical" evidence="2">
    <location>
        <begin position="9"/>
        <end position="29"/>
    </location>
</feature>
<dbReference type="GO" id="GO:0016780">
    <property type="term" value="F:phosphotransferase activity, for other substituted phosphate groups"/>
    <property type="evidence" value="ECO:0007669"/>
    <property type="project" value="TreeGrafter"/>
</dbReference>
<feature type="transmembrane region" description="Helical" evidence="2">
    <location>
        <begin position="97"/>
        <end position="116"/>
    </location>
</feature>
<name>A0A1G8BYF1_BACOV</name>
<accession>A0A1G8BYF1</accession>
<organism evidence="4 5">
    <name type="scientific">Bacteroides ovatus</name>
    <dbReference type="NCBI Taxonomy" id="28116"/>
    <lineage>
        <taxon>Bacteria</taxon>
        <taxon>Pseudomonadati</taxon>
        <taxon>Bacteroidota</taxon>
        <taxon>Bacteroidia</taxon>
        <taxon>Bacteroidales</taxon>
        <taxon>Bacteroidaceae</taxon>
        <taxon>Bacteroides</taxon>
    </lineage>
</organism>
<evidence type="ECO:0000256" key="1">
    <source>
        <dbReference type="ARBA" id="ARBA00006464"/>
    </source>
</evidence>
<dbReference type="PANTHER" id="PTHR30576:SF0">
    <property type="entry name" value="UNDECAPRENYL-PHOSPHATE N-ACETYLGALACTOSAMINYL 1-PHOSPHATE TRANSFERASE-RELATED"/>
    <property type="match status" value="1"/>
</dbReference>
<feature type="domain" description="Bacterial sugar transferase" evidence="3">
    <location>
        <begin position="340"/>
        <end position="494"/>
    </location>
</feature>
<dbReference type="Pfam" id="PF02397">
    <property type="entry name" value="Bac_transf"/>
    <property type="match status" value="1"/>
</dbReference>
<reference evidence="4 5" key="1">
    <citation type="submission" date="2016-10" db="EMBL/GenBank/DDBJ databases">
        <authorList>
            <person name="de Groot N.N."/>
        </authorList>
    </citation>
    <scope>NUCLEOTIDE SEQUENCE [LARGE SCALE GENOMIC DNA]</scope>
    <source>
        <strain evidence="4 5">NLAE-zl-C57</strain>
    </source>
</reference>
<feature type="transmembrane region" description="Helical" evidence="2">
    <location>
        <begin position="65"/>
        <end position="85"/>
    </location>
</feature>